<evidence type="ECO:0000313" key="1">
    <source>
        <dbReference type="EMBL" id="KAF9649677.1"/>
    </source>
</evidence>
<comment type="caution">
    <text evidence="1">The sequence shown here is derived from an EMBL/GenBank/DDBJ whole genome shotgun (WGS) entry which is preliminary data.</text>
</comment>
<reference evidence="1" key="1">
    <citation type="submission" date="2019-10" db="EMBL/GenBank/DDBJ databases">
        <authorList>
            <consortium name="DOE Joint Genome Institute"/>
            <person name="Kuo A."/>
            <person name="Miyauchi S."/>
            <person name="Kiss E."/>
            <person name="Drula E."/>
            <person name="Kohler A."/>
            <person name="Sanchez-Garcia M."/>
            <person name="Andreopoulos B."/>
            <person name="Barry K.W."/>
            <person name="Bonito G."/>
            <person name="Buee M."/>
            <person name="Carver A."/>
            <person name="Chen C."/>
            <person name="Cichocki N."/>
            <person name="Clum A."/>
            <person name="Culley D."/>
            <person name="Crous P.W."/>
            <person name="Fauchery L."/>
            <person name="Girlanda M."/>
            <person name="Hayes R."/>
            <person name="Keri Z."/>
            <person name="Labutti K."/>
            <person name="Lipzen A."/>
            <person name="Lombard V."/>
            <person name="Magnuson J."/>
            <person name="Maillard F."/>
            <person name="Morin E."/>
            <person name="Murat C."/>
            <person name="Nolan M."/>
            <person name="Ohm R."/>
            <person name="Pangilinan J."/>
            <person name="Pereira M."/>
            <person name="Perotto S."/>
            <person name="Peter M."/>
            <person name="Riley R."/>
            <person name="Sitrit Y."/>
            <person name="Stielow B."/>
            <person name="Szollosi G."/>
            <person name="Zifcakova L."/>
            <person name="Stursova M."/>
            <person name="Spatafora J.W."/>
            <person name="Tedersoo L."/>
            <person name="Vaario L.-M."/>
            <person name="Yamada A."/>
            <person name="Yan M."/>
            <person name="Wang P."/>
            <person name="Xu J."/>
            <person name="Bruns T."/>
            <person name="Baldrian P."/>
            <person name="Vilgalys R."/>
            <person name="Henrissat B."/>
            <person name="Grigoriev I.V."/>
            <person name="Hibbett D."/>
            <person name="Nagy L.G."/>
            <person name="Martin F.M."/>
        </authorList>
    </citation>
    <scope>NUCLEOTIDE SEQUENCE</scope>
    <source>
        <strain evidence="1">P2</strain>
    </source>
</reference>
<name>A0ACB6ZJA2_THEGA</name>
<keyword evidence="2" id="KW-1185">Reference proteome</keyword>
<sequence>MYLPGSLKMREHMLPHTGPVETGELVPFSPSVSQLTSVFNCPAGMSTISMAEIFPSLPPILTLRPSPIPIHKSFPPFLNGSFPPCPANNANTTSTKKNCVSPKKPTRKDLRWKWRRILSENSNEWKERTNY</sequence>
<gene>
    <name evidence="1" type="ORF">BDM02DRAFT_1763281</name>
</gene>
<organism evidence="1 2">
    <name type="scientific">Thelephora ganbajun</name>
    <name type="common">Ganba fungus</name>
    <dbReference type="NCBI Taxonomy" id="370292"/>
    <lineage>
        <taxon>Eukaryota</taxon>
        <taxon>Fungi</taxon>
        <taxon>Dikarya</taxon>
        <taxon>Basidiomycota</taxon>
        <taxon>Agaricomycotina</taxon>
        <taxon>Agaricomycetes</taxon>
        <taxon>Thelephorales</taxon>
        <taxon>Thelephoraceae</taxon>
        <taxon>Thelephora</taxon>
    </lineage>
</organism>
<dbReference type="Proteomes" id="UP000886501">
    <property type="component" value="Unassembled WGS sequence"/>
</dbReference>
<proteinExistence type="predicted"/>
<accession>A0ACB6ZJA2</accession>
<dbReference type="EMBL" id="MU117994">
    <property type="protein sequence ID" value="KAF9649677.1"/>
    <property type="molecule type" value="Genomic_DNA"/>
</dbReference>
<evidence type="ECO:0000313" key="2">
    <source>
        <dbReference type="Proteomes" id="UP000886501"/>
    </source>
</evidence>
<reference evidence="1" key="2">
    <citation type="journal article" date="2020" name="Nat. Commun.">
        <title>Large-scale genome sequencing of mycorrhizal fungi provides insights into the early evolution of symbiotic traits.</title>
        <authorList>
            <person name="Miyauchi S."/>
            <person name="Kiss E."/>
            <person name="Kuo A."/>
            <person name="Drula E."/>
            <person name="Kohler A."/>
            <person name="Sanchez-Garcia M."/>
            <person name="Morin E."/>
            <person name="Andreopoulos B."/>
            <person name="Barry K.W."/>
            <person name="Bonito G."/>
            <person name="Buee M."/>
            <person name="Carver A."/>
            <person name="Chen C."/>
            <person name="Cichocki N."/>
            <person name="Clum A."/>
            <person name="Culley D."/>
            <person name="Crous P.W."/>
            <person name="Fauchery L."/>
            <person name="Girlanda M."/>
            <person name="Hayes R.D."/>
            <person name="Keri Z."/>
            <person name="LaButti K."/>
            <person name="Lipzen A."/>
            <person name="Lombard V."/>
            <person name="Magnuson J."/>
            <person name="Maillard F."/>
            <person name="Murat C."/>
            <person name="Nolan M."/>
            <person name="Ohm R.A."/>
            <person name="Pangilinan J."/>
            <person name="Pereira M.F."/>
            <person name="Perotto S."/>
            <person name="Peter M."/>
            <person name="Pfister S."/>
            <person name="Riley R."/>
            <person name="Sitrit Y."/>
            <person name="Stielow J.B."/>
            <person name="Szollosi G."/>
            <person name="Zifcakova L."/>
            <person name="Stursova M."/>
            <person name="Spatafora J.W."/>
            <person name="Tedersoo L."/>
            <person name="Vaario L.M."/>
            <person name="Yamada A."/>
            <person name="Yan M."/>
            <person name="Wang P."/>
            <person name="Xu J."/>
            <person name="Bruns T."/>
            <person name="Baldrian P."/>
            <person name="Vilgalys R."/>
            <person name="Dunand C."/>
            <person name="Henrissat B."/>
            <person name="Grigoriev I.V."/>
            <person name="Hibbett D."/>
            <person name="Nagy L.G."/>
            <person name="Martin F.M."/>
        </authorList>
    </citation>
    <scope>NUCLEOTIDE SEQUENCE</scope>
    <source>
        <strain evidence="1">P2</strain>
    </source>
</reference>
<protein>
    <submittedName>
        <fullName evidence="1">Uncharacterized protein</fullName>
    </submittedName>
</protein>